<evidence type="ECO:0000313" key="12">
    <source>
        <dbReference type="Ensembl" id="ENSMGAP00000028283.1"/>
    </source>
</evidence>
<sequence length="464" mass="50238">MPGSWLLPAYQHTSGPCPQPQGQGQLLWPCIGIVLGTSVAQKSPRDTEPNALRLREGTLSPCAGFYGPQQVLVMMSTFLSPEPDGPACVSGEALLQVETEQSPKGRRRSLEDSRSPSGAPDSSAHECLASPPKQGSPGCVSPEVIIPTSALVAQVPQEAIGAPADLSHLATSPPSPIPTCCQEVLTLSLPPSLPPAAAGADAGIPGEVLQERMGAEKGLPKEDLKGAGNSGQYLAADAPEEPSREEMPDLCQTAAHVEPSGSADLLGRPEESVGRTAACQRNSSREKFYRCVVCGKNFLLKINLVIHQKSHSNWVPYVCIECNQAFMSKKKIRRHLRIRAATGFCPPSDTEGGSGLAPCRAAQPHTQVSSTREQWEKPNPNRFPLSPQKITYTCTECMENFSSQNFLVLHQRTHADRHHFTLCLCCNRSFVWASEFVCHSQSDAGRKGYWCSECQKAYKRLHRP</sequence>
<dbReference type="PANTHER" id="PTHR24404">
    <property type="entry name" value="ZINC FINGER PROTEIN"/>
    <property type="match status" value="1"/>
</dbReference>
<dbReference type="FunFam" id="3.30.160.60:FF:000065">
    <property type="entry name" value="B-cell CLL/lymphoma 6, member B"/>
    <property type="match status" value="1"/>
</dbReference>
<feature type="domain" description="C2H2-type" evidence="11">
    <location>
        <begin position="317"/>
        <end position="346"/>
    </location>
</feature>
<keyword evidence="7" id="KW-0238">DNA-binding</keyword>
<keyword evidence="5" id="KW-0862">Zinc</keyword>
<evidence type="ECO:0000256" key="2">
    <source>
        <dbReference type="ARBA" id="ARBA00022723"/>
    </source>
</evidence>
<reference evidence="12 13" key="1">
    <citation type="journal article" date="2010" name="PLoS Biol.">
        <title>Multi-platform next-generation sequencing of the domestic turkey (Meleagris gallopavo): genome assembly and analysis.</title>
        <authorList>
            <person name="Dalloul R.A."/>
            <person name="Long J.A."/>
            <person name="Zimin A.V."/>
            <person name="Aslam L."/>
            <person name="Beal K."/>
            <person name="Blomberg L.A."/>
            <person name="Bouffard P."/>
            <person name="Burt D.W."/>
            <person name="Crasta O."/>
            <person name="Crooijmans R.P."/>
            <person name="Cooper K."/>
            <person name="Coulombe R.A."/>
            <person name="De S."/>
            <person name="Delany M.E."/>
            <person name="Dodgson J.B."/>
            <person name="Dong J.J."/>
            <person name="Evans C."/>
            <person name="Frederickson K.M."/>
            <person name="Flicek P."/>
            <person name="Florea L."/>
            <person name="Folkerts O."/>
            <person name="Groenen M.A."/>
            <person name="Harkins T.T."/>
            <person name="Herrero J."/>
            <person name="Hoffmann S."/>
            <person name="Megens H.J."/>
            <person name="Jiang A."/>
            <person name="de Jong P."/>
            <person name="Kaiser P."/>
            <person name="Kim H."/>
            <person name="Kim K.W."/>
            <person name="Kim S."/>
            <person name="Langenberger D."/>
            <person name="Lee M.K."/>
            <person name="Lee T."/>
            <person name="Mane S."/>
            <person name="Marcais G."/>
            <person name="Marz M."/>
            <person name="McElroy A.P."/>
            <person name="Modise T."/>
            <person name="Nefedov M."/>
            <person name="Notredame C."/>
            <person name="Paton I.R."/>
            <person name="Payne W.S."/>
            <person name="Pertea G."/>
            <person name="Prickett D."/>
            <person name="Puiu D."/>
            <person name="Qioa D."/>
            <person name="Raineri E."/>
            <person name="Ruffier M."/>
            <person name="Salzberg S.L."/>
            <person name="Schatz M.C."/>
            <person name="Scheuring C."/>
            <person name="Schmidt C.J."/>
            <person name="Schroeder S."/>
            <person name="Searle S.M."/>
            <person name="Smith E.J."/>
            <person name="Smith J."/>
            <person name="Sonstegard T.S."/>
            <person name="Stadler P.F."/>
            <person name="Tafer H."/>
            <person name="Tu Z.J."/>
            <person name="Van Tassell C.P."/>
            <person name="Vilella A.J."/>
            <person name="Williams K.P."/>
            <person name="Yorke J.A."/>
            <person name="Zhang L."/>
            <person name="Zhang H.B."/>
            <person name="Zhang X."/>
            <person name="Zhang Y."/>
            <person name="Reed K.M."/>
        </authorList>
    </citation>
    <scope>NUCLEOTIDE SEQUENCE [LARGE SCALE GENOMIC DNA]</scope>
</reference>
<dbReference type="GO" id="GO:0003700">
    <property type="term" value="F:DNA-binding transcription factor activity"/>
    <property type="evidence" value="ECO:0007669"/>
    <property type="project" value="TreeGrafter"/>
</dbReference>
<reference evidence="12" key="2">
    <citation type="submission" date="2025-08" db="UniProtKB">
        <authorList>
            <consortium name="Ensembl"/>
        </authorList>
    </citation>
    <scope>IDENTIFICATION</scope>
</reference>
<evidence type="ECO:0000256" key="8">
    <source>
        <dbReference type="ARBA" id="ARBA00023242"/>
    </source>
</evidence>
<dbReference type="GO" id="GO:0000978">
    <property type="term" value="F:RNA polymerase II cis-regulatory region sequence-specific DNA binding"/>
    <property type="evidence" value="ECO:0007669"/>
    <property type="project" value="TreeGrafter"/>
</dbReference>
<accession>A0A803Y936</accession>
<evidence type="ECO:0000256" key="5">
    <source>
        <dbReference type="ARBA" id="ARBA00022833"/>
    </source>
</evidence>
<dbReference type="InParanoid" id="A0A803Y936"/>
<keyword evidence="8" id="KW-0539">Nucleus</keyword>
<keyword evidence="2" id="KW-0479">Metal-binding</keyword>
<evidence type="ECO:0000256" key="4">
    <source>
        <dbReference type="ARBA" id="ARBA00022771"/>
    </source>
</evidence>
<dbReference type="Ensembl" id="ENSMGAT00000029238.1">
    <property type="protein sequence ID" value="ENSMGAP00000028283.1"/>
    <property type="gene ID" value="ENSMGAG00000019974.1"/>
</dbReference>
<evidence type="ECO:0000256" key="3">
    <source>
        <dbReference type="ARBA" id="ARBA00022737"/>
    </source>
</evidence>
<dbReference type="GO" id="GO:0005634">
    <property type="term" value="C:nucleus"/>
    <property type="evidence" value="ECO:0007669"/>
    <property type="project" value="UniProtKB-SubCell"/>
</dbReference>
<dbReference type="InterPro" id="IPR036236">
    <property type="entry name" value="Znf_C2H2_sf"/>
</dbReference>
<dbReference type="PANTHER" id="PTHR24404:SF100">
    <property type="entry name" value="ZINC FINGER PROTEIN 501"/>
    <property type="match status" value="1"/>
</dbReference>
<dbReference type="GeneTree" id="ENSGT01150000286939"/>
<reference evidence="12" key="3">
    <citation type="submission" date="2025-09" db="UniProtKB">
        <authorList>
            <consortium name="Ensembl"/>
        </authorList>
    </citation>
    <scope>IDENTIFICATION</scope>
</reference>
<organism evidence="12 13">
    <name type="scientific">Meleagris gallopavo</name>
    <name type="common">Wild turkey</name>
    <dbReference type="NCBI Taxonomy" id="9103"/>
    <lineage>
        <taxon>Eukaryota</taxon>
        <taxon>Metazoa</taxon>
        <taxon>Chordata</taxon>
        <taxon>Craniata</taxon>
        <taxon>Vertebrata</taxon>
        <taxon>Euteleostomi</taxon>
        <taxon>Archelosauria</taxon>
        <taxon>Archosauria</taxon>
        <taxon>Dinosauria</taxon>
        <taxon>Saurischia</taxon>
        <taxon>Theropoda</taxon>
        <taxon>Coelurosauria</taxon>
        <taxon>Aves</taxon>
        <taxon>Neognathae</taxon>
        <taxon>Galloanserae</taxon>
        <taxon>Galliformes</taxon>
        <taxon>Phasianidae</taxon>
        <taxon>Meleagridinae</taxon>
        <taxon>Meleagris</taxon>
    </lineage>
</organism>
<evidence type="ECO:0000256" key="10">
    <source>
        <dbReference type="SAM" id="MobiDB-lite"/>
    </source>
</evidence>
<evidence type="ECO:0000259" key="11">
    <source>
        <dbReference type="PROSITE" id="PS50157"/>
    </source>
</evidence>
<dbReference type="InterPro" id="IPR013087">
    <property type="entry name" value="Znf_C2H2_type"/>
</dbReference>
<feature type="region of interest" description="Disordered" evidence="10">
    <location>
        <begin position="98"/>
        <end position="141"/>
    </location>
</feature>
<keyword evidence="6" id="KW-0804">Transcription</keyword>
<dbReference type="InterPro" id="IPR050589">
    <property type="entry name" value="Ikaros_C2H2-ZF"/>
</dbReference>
<evidence type="ECO:0000313" key="13">
    <source>
        <dbReference type="Proteomes" id="UP000001645"/>
    </source>
</evidence>
<dbReference type="GO" id="GO:0008270">
    <property type="term" value="F:zinc ion binding"/>
    <property type="evidence" value="ECO:0007669"/>
    <property type="project" value="UniProtKB-KW"/>
</dbReference>
<dbReference type="Gene3D" id="3.30.160.60">
    <property type="entry name" value="Classic Zinc Finger"/>
    <property type="match status" value="3"/>
</dbReference>
<evidence type="ECO:0000256" key="7">
    <source>
        <dbReference type="ARBA" id="ARBA00023125"/>
    </source>
</evidence>
<protein>
    <recommendedName>
        <fullName evidence="11">C2H2-type domain-containing protein</fullName>
    </recommendedName>
</protein>
<keyword evidence="3" id="KW-0677">Repeat</keyword>
<feature type="domain" description="C2H2-type" evidence="11">
    <location>
        <begin position="392"/>
        <end position="419"/>
    </location>
</feature>
<keyword evidence="4 9" id="KW-0863">Zinc-finger</keyword>
<dbReference type="SMART" id="SM00355">
    <property type="entry name" value="ZnF_C2H2"/>
    <property type="match status" value="3"/>
</dbReference>
<comment type="subcellular location">
    <subcellularLocation>
        <location evidence="1">Nucleus</location>
    </subcellularLocation>
</comment>
<feature type="domain" description="C2H2-type" evidence="11">
    <location>
        <begin position="289"/>
        <end position="316"/>
    </location>
</feature>
<evidence type="ECO:0000256" key="6">
    <source>
        <dbReference type="ARBA" id="ARBA00023015"/>
    </source>
</evidence>
<dbReference type="PROSITE" id="PS50157">
    <property type="entry name" value="ZINC_FINGER_C2H2_2"/>
    <property type="match status" value="3"/>
</dbReference>
<dbReference type="AlphaFoldDB" id="A0A803Y936"/>
<keyword evidence="6" id="KW-0805">Transcription regulation</keyword>
<evidence type="ECO:0000256" key="1">
    <source>
        <dbReference type="ARBA" id="ARBA00004123"/>
    </source>
</evidence>
<keyword evidence="13" id="KW-1185">Reference proteome</keyword>
<dbReference type="SUPFAM" id="SSF57667">
    <property type="entry name" value="beta-beta-alpha zinc fingers"/>
    <property type="match status" value="1"/>
</dbReference>
<dbReference type="Proteomes" id="UP000001645">
    <property type="component" value="Chromosome 6"/>
</dbReference>
<dbReference type="GO" id="GO:0006357">
    <property type="term" value="P:regulation of transcription by RNA polymerase II"/>
    <property type="evidence" value="ECO:0007669"/>
    <property type="project" value="TreeGrafter"/>
</dbReference>
<proteinExistence type="predicted"/>
<name>A0A803Y936_MELGA</name>
<evidence type="ECO:0000256" key="9">
    <source>
        <dbReference type="PROSITE-ProRule" id="PRU00042"/>
    </source>
</evidence>
<dbReference type="PROSITE" id="PS00028">
    <property type="entry name" value="ZINC_FINGER_C2H2_1"/>
    <property type="match status" value="2"/>
</dbReference>